<comment type="caution">
    <text evidence="2">The sequence shown here is derived from an EMBL/GenBank/DDBJ whole genome shotgun (WGS) entry which is preliminary data.</text>
</comment>
<accession>A0A9W8UNJ8</accession>
<dbReference type="RefSeq" id="XP_056055020.1">
    <property type="nucleotide sequence ID" value="XM_056198032.1"/>
</dbReference>
<sequence>MKNLNPEPTEDIPKQHTPITQPKMSDLEDDGILNIEVSDAEDTPAEKKAKRTGQSEAEFQAVRATYVTKVQNGNIYQQIKLPLQPGASKMDIQELLHAVEELYFFRRYEEAIDFTAQILQGDSKAALDSDSVQLLEKYEAKCKVKQDALNTPTQV</sequence>
<dbReference type="GeneID" id="80887328"/>
<evidence type="ECO:0000313" key="2">
    <source>
        <dbReference type="EMBL" id="KAJ4154896.1"/>
    </source>
</evidence>
<dbReference type="EMBL" id="JAJHUN010000007">
    <property type="protein sequence ID" value="KAJ4154896.1"/>
    <property type="molecule type" value="Genomic_DNA"/>
</dbReference>
<dbReference type="KEGG" id="amus:LMH87_000169"/>
<name>A0A9W8UNJ8_AKAMU</name>
<reference evidence="2" key="1">
    <citation type="journal article" date="2023" name="Access Microbiol">
        <title>De-novo genome assembly for Akanthomyces muscarius, a biocontrol agent of insect agricultural pests.</title>
        <authorList>
            <person name="Erdos Z."/>
            <person name="Studholme D.J."/>
            <person name="Raymond B."/>
            <person name="Sharma M."/>
        </authorList>
    </citation>
    <scope>NUCLEOTIDE SEQUENCE</scope>
    <source>
        <strain evidence="2">Ve6</strain>
    </source>
</reference>
<organism evidence="2 3">
    <name type="scientific">Akanthomyces muscarius</name>
    <name type="common">Entomopathogenic fungus</name>
    <name type="synonym">Lecanicillium muscarium</name>
    <dbReference type="NCBI Taxonomy" id="2231603"/>
    <lineage>
        <taxon>Eukaryota</taxon>
        <taxon>Fungi</taxon>
        <taxon>Dikarya</taxon>
        <taxon>Ascomycota</taxon>
        <taxon>Pezizomycotina</taxon>
        <taxon>Sordariomycetes</taxon>
        <taxon>Hypocreomycetidae</taxon>
        <taxon>Hypocreales</taxon>
        <taxon>Cordycipitaceae</taxon>
        <taxon>Akanthomyces</taxon>
    </lineage>
</organism>
<dbReference type="AlphaFoldDB" id="A0A9W8UNJ8"/>
<evidence type="ECO:0000313" key="3">
    <source>
        <dbReference type="Proteomes" id="UP001144673"/>
    </source>
</evidence>
<gene>
    <name evidence="2" type="ORF">LMH87_000169</name>
</gene>
<feature type="region of interest" description="Disordered" evidence="1">
    <location>
        <begin position="1"/>
        <end position="55"/>
    </location>
</feature>
<keyword evidence="3" id="KW-1185">Reference proteome</keyword>
<dbReference type="Proteomes" id="UP001144673">
    <property type="component" value="Chromosome 6"/>
</dbReference>
<protein>
    <submittedName>
        <fullName evidence="2">Uncharacterized protein</fullName>
    </submittedName>
</protein>
<evidence type="ECO:0000256" key="1">
    <source>
        <dbReference type="SAM" id="MobiDB-lite"/>
    </source>
</evidence>
<proteinExistence type="predicted"/>